<comment type="caution">
    <text evidence="2">The sequence shown here is derived from an EMBL/GenBank/DDBJ whole genome shotgun (WGS) entry which is preliminary data.</text>
</comment>
<protein>
    <submittedName>
        <fullName evidence="2">Type II toxin-antitoxin system death-on-curing family toxin</fullName>
    </submittedName>
</protein>
<dbReference type="PROSITE" id="PS51459">
    <property type="entry name" value="FIDO"/>
    <property type="match status" value="1"/>
</dbReference>
<dbReference type="EMBL" id="PXYX01000001">
    <property type="protein sequence ID" value="PSR29802.1"/>
    <property type="molecule type" value="Genomic_DNA"/>
</dbReference>
<dbReference type="Gene3D" id="1.20.120.1870">
    <property type="entry name" value="Fic/DOC protein, Fido domain"/>
    <property type="match status" value="1"/>
</dbReference>
<dbReference type="Proteomes" id="UP000242705">
    <property type="component" value="Unassembled WGS sequence"/>
</dbReference>
<evidence type="ECO:0000313" key="2">
    <source>
        <dbReference type="EMBL" id="PSR29802.1"/>
    </source>
</evidence>
<reference evidence="2 3" key="1">
    <citation type="journal article" date="2014" name="BMC Genomics">
        <title>Comparison of environmental and isolate Sulfobacillus genomes reveals diverse carbon, sulfur, nitrogen, and hydrogen metabolisms.</title>
        <authorList>
            <person name="Justice N.B."/>
            <person name="Norman A."/>
            <person name="Brown C.T."/>
            <person name="Singh A."/>
            <person name="Thomas B.C."/>
            <person name="Banfield J.F."/>
        </authorList>
    </citation>
    <scope>NUCLEOTIDE SEQUENCE [LARGE SCALE GENOMIC DNA]</scope>
    <source>
        <strain evidence="2">AMDSBA5</strain>
    </source>
</reference>
<evidence type="ECO:0000313" key="3">
    <source>
        <dbReference type="Proteomes" id="UP000242705"/>
    </source>
</evidence>
<feature type="domain" description="Fido" evidence="1">
    <location>
        <begin position="1"/>
        <end position="123"/>
    </location>
</feature>
<dbReference type="PANTHER" id="PTHR39426:SF1">
    <property type="entry name" value="HOMOLOGY TO DEATH-ON-CURING PROTEIN OF PHAGE P1"/>
    <property type="match status" value="1"/>
</dbReference>
<dbReference type="NCBIfam" id="TIGR01550">
    <property type="entry name" value="DOC_P1"/>
    <property type="match status" value="1"/>
</dbReference>
<organism evidence="2 3">
    <name type="scientific">Sulfobacillus thermosulfidooxidans</name>
    <dbReference type="NCBI Taxonomy" id="28034"/>
    <lineage>
        <taxon>Bacteria</taxon>
        <taxon>Bacillati</taxon>
        <taxon>Bacillota</taxon>
        <taxon>Clostridia</taxon>
        <taxon>Eubacteriales</taxon>
        <taxon>Clostridiales Family XVII. Incertae Sedis</taxon>
        <taxon>Sulfobacillus</taxon>
    </lineage>
</organism>
<dbReference type="InterPro" id="IPR053737">
    <property type="entry name" value="Type_II_TA_Toxin"/>
</dbReference>
<dbReference type="InterPro" id="IPR006440">
    <property type="entry name" value="Doc"/>
</dbReference>
<accession>A0A2T2X5N5</accession>
<dbReference type="InterPro" id="IPR003812">
    <property type="entry name" value="Fido"/>
</dbReference>
<proteinExistence type="predicted"/>
<dbReference type="Pfam" id="PF02661">
    <property type="entry name" value="Fic"/>
    <property type="match status" value="1"/>
</dbReference>
<name>A0A2T2X5N5_SULTH</name>
<sequence length="144" mass="15909">MRWVSSAEAILFQERMVCNLGGLFGLLAHGKLESALVQPLAVVFDYEPFPTPALKVATLIDSLIKTHPFRDDNKRTAMRLGVALLEFNFPQKHTVSNDDIEAVAVGIAEDTVTLEDVGHWLEEFMNVNGSRSTNTRGRSLPDAV</sequence>
<dbReference type="PANTHER" id="PTHR39426">
    <property type="entry name" value="HOMOLOGY TO DEATH-ON-CURING PROTEIN OF PHAGE P1"/>
    <property type="match status" value="1"/>
</dbReference>
<gene>
    <name evidence="2" type="ORF">C7B47_00385</name>
</gene>
<dbReference type="GO" id="GO:0016301">
    <property type="term" value="F:kinase activity"/>
    <property type="evidence" value="ECO:0007669"/>
    <property type="project" value="InterPro"/>
</dbReference>
<dbReference type="AlphaFoldDB" id="A0A2T2X5N5"/>
<evidence type="ECO:0000259" key="1">
    <source>
        <dbReference type="PROSITE" id="PS51459"/>
    </source>
</evidence>